<feature type="region of interest" description="Disordered" evidence="2">
    <location>
        <begin position="1"/>
        <end position="27"/>
    </location>
</feature>
<proteinExistence type="predicted"/>
<dbReference type="Pfam" id="PF00400">
    <property type="entry name" value="WD40"/>
    <property type="match status" value="1"/>
</dbReference>
<dbReference type="SUPFAM" id="SSF50969">
    <property type="entry name" value="YVTN repeat-like/Quinoprotein amine dehydrogenase"/>
    <property type="match status" value="1"/>
</dbReference>
<dbReference type="InterPro" id="IPR011044">
    <property type="entry name" value="Quino_amine_DH_bsu"/>
</dbReference>
<dbReference type="PROSITE" id="PS50294">
    <property type="entry name" value="WD_REPEATS_REGION"/>
    <property type="match status" value="1"/>
</dbReference>
<dbReference type="PANTHER" id="PTHR16022">
    <property type="entry name" value="WD REPEAT DOMAIN 60"/>
    <property type="match status" value="1"/>
</dbReference>
<feature type="compositionally biased region" description="Pro residues" evidence="2">
    <location>
        <begin position="975"/>
        <end position="1002"/>
    </location>
</feature>
<reference evidence="3" key="1">
    <citation type="submission" date="2023-08" db="EMBL/GenBank/DDBJ databases">
        <title>Pelteobagrus vachellii genome.</title>
        <authorList>
            <person name="Liu H."/>
        </authorList>
    </citation>
    <scope>NUCLEOTIDE SEQUENCE</scope>
    <source>
        <strain evidence="3">PRFRI_2022a</strain>
        <tissue evidence="3">Muscle</tissue>
    </source>
</reference>
<organism evidence="3 4">
    <name type="scientific">Tachysurus vachellii</name>
    <name type="common">Darkbarbel catfish</name>
    <name type="synonym">Pelteobagrus vachellii</name>
    <dbReference type="NCBI Taxonomy" id="175792"/>
    <lineage>
        <taxon>Eukaryota</taxon>
        <taxon>Metazoa</taxon>
        <taxon>Chordata</taxon>
        <taxon>Craniata</taxon>
        <taxon>Vertebrata</taxon>
        <taxon>Euteleostomi</taxon>
        <taxon>Actinopterygii</taxon>
        <taxon>Neopterygii</taxon>
        <taxon>Teleostei</taxon>
        <taxon>Ostariophysi</taxon>
        <taxon>Siluriformes</taxon>
        <taxon>Bagridae</taxon>
        <taxon>Tachysurus</taxon>
    </lineage>
</organism>
<dbReference type="GO" id="GO:0045504">
    <property type="term" value="F:dynein heavy chain binding"/>
    <property type="evidence" value="ECO:0007669"/>
    <property type="project" value="InterPro"/>
</dbReference>
<feature type="compositionally biased region" description="Basic and acidic residues" evidence="2">
    <location>
        <begin position="77"/>
        <end position="89"/>
    </location>
</feature>
<keyword evidence="1" id="KW-0853">WD repeat</keyword>
<keyword evidence="4" id="KW-1185">Reference proteome</keyword>
<feature type="compositionally biased region" description="Polar residues" evidence="2">
    <location>
        <begin position="183"/>
        <end position="195"/>
    </location>
</feature>
<feature type="region of interest" description="Disordered" evidence="2">
    <location>
        <begin position="56"/>
        <end position="94"/>
    </location>
</feature>
<feature type="region of interest" description="Disordered" evidence="2">
    <location>
        <begin position="942"/>
        <end position="1002"/>
    </location>
</feature>
<evidence type="ECO:0000313" key="3">
    <source>
        <dbReference type="EMBL" id="KAK2860052.1"/>
    </source>
</evidence>
<feature type="repeat" description="WD" evidence="1">
    <location>
        <begin position="570"/>
        <end position="611"/>
    </location>
</feature>
<dbReference type="PROSITE" id="PS50082">
    <property type="entry name" value="WD_REPEATS_2"/>
    <property type="match status" value="1"/>
</dbReference>
<dbReference type="InterPro" id="IPR015943">
    <property type="entry name" value="WD40/YVTN_repeat-like_dom_sf"/>
</dbReference>
<gene>
    <name evidence="3" type="ORF">Q7C36_004218</name>
</gene>
<dbReference type="SMART" id="SM00320">
    <property type="entry name" value="WD40"/>
    <property type="match status" value="4"/>
</dbReference>
<dbReference type="InterPro" id="IPR042505">
    <property type="entry name" value="DYNC2I1"/>
</dbReference>
<dbReference type="GO" id="GO:0045503">
    <property type="term" value="F:dynein light chain binding"/>
    <property type="evidence" value="ECO:0007669"/>
    <property type="project" value="InterPro"/>
</dbReference>
<evidence type="ECO:0000256" key="1">
    <source>
        <dbReference type="PROSITE-ProRule" id="PRU00221"/>
    </source>
</evidence>
<dbReference type="GO" id="GO:0042073">
    <property type="term" value="P:intraciliary transport"/>
    <property type="evidence" value="ECO:0007669"/>
    <property type="project" value="InterPro"/>
</dbReference>
<feature type="compositionally biased region" description="Acidic residues" evidence="2">
    <location>
        <begin position="56"/>
        <end position="76"/>
    </location>
</feature>
<dbReference type="SUPFAM" id="SSF50978">
    <property type="entry name" value="WD40 repeat-like"/>
    <property type="match status" value="1"/>
</dbReference>
<dbReference type="GO" id="GO:0005868">
    <property type="term" value="C:cytoplasmic dynein complex"/>
    <property type="evidence" value="ECO:0007669"/>
    <property type="project" value="InterPro"/>
</dbReference>
<feature type="region of interest" description="Disordered" evidence="2">
    <location>
        <begin position="173"/>
        <end position="195"/>
    </location>
</feature>
<evidence type="ECO:0000313" key="4">
    <source>
        <dbReference type="Proteomes" id="UP001187315"/>
    </source>
</evidence>
<feature type="compositionally biased region" description="Pro residues" evidence="2">
    <location>
        <begin position="946"/>
        <end position="960"/>
    </location>
</feature>
<evidence type="ECO:0008006" key="5">
    <source>
        <dbReference type="Google" id="ProtNLM"/>
    </source>
</evidence>
<dbReference type="Proteomes" id="UP001187315">
    <property type="component" value="Unassembled WGS sequence"/>
</dbReference>
<dbReference type="GO" id="GO:0005929">
    <property type="term" value="C:cilium"/>
    <property type="evidence" value="ECO:0007669"/>
    <property type="project" value="GOC"/>
</dbReference>
<sequence length="1281" mass="143260">MEVKNRKEDGESMKDERHTVTDSTWDKTEGYRSSAVLDLFVGHNLLLSLQDYEEDFEEFDEDRQEEEGEEKEEEEVREDKTSVDSESHSRKSRAYGKVIDFSAARQREINQQASDKQKKRSVELLRLIDLDFSVTECLLDLPPAYVQCNEDNMERDTQTDETDITDMWTQHPPESSVACGGPQVSQNASDEPVTRTTVDSKRLAAFLRSATQVQSCCFSPGKATLVFAGTDIGSVLVWDLREHSGSHLHIRVCEEKWTLRHPTFSTDAVLSGVGHFSPIVSVEPVLVNVGAGLRDPLLPEQEESLGLSFQLGSLDETGLLNLWVVVELPKADYSGSQTDLGLHPGGKVKLLHSSSLQTTPGVDKRILGVTSHLSFILKFLPSDSNHYFIGSNMEVTFMSCGVEEDGFLSLHRGGRVRFYTADGYLREPFARSTVPYEGVSFTQIAGRLVGWGPEGSRELVTAGAGNVCVWSLSHMVCRVRVVDGFERNCVFTQLALVLAAAQKAPLALAVCGRSVTVVDLREGCVLEHKTKLHQRYASLVYCPLQDVVVTASKDASMRVWGSEWELLMSFCGHTAAVTSLLLCPMSGLLLSSSLDSTLRYWNLQTGDQVKTVTPPTGSAPPLSVGGPSSTSTFFSFSKAGIDFWTFNSLYELHCKLGGDSAHNPVCQILAKPSGPNYPVRTVCVRGDSGVMLMAAGTGAVLTVFQPEGKVRCADYCLYKEMLMVLTDEGAVIKASTLTNPVTQLETWTNGESGWGDACCMALYSHIADEETALEEWMELQQERGEKPRARKQLDQGKNRFLVMLGLHTGHIPDEDPFDLHASLFPPKPPELRPLTPPTLREGFFPNWSLAKKPDSTHITQEGVPSRPTTASLGFVPNSVLVSQIWPEDVLENAVPSRPWTLREQHTHDTEQEEERKADHVLCLDEDEDDDFNMNSVLHLIETSPEPESPTPPPHVTPPPESQSTEKPKYTLKPLKPLPPIKTLPPPPTPTASPTLAPPPPIHTPTPVLPNFLNQFLQEEWFHSLYPEPGCIPESLSLAEFCAQLLDFLKRYTEQRFVIELLNFLVFVNPYSYDITVEILLLLADRELRLQGVAVCMLQALGVDDAQQWLHPQLESWGREAQKHTEPLRRLRELARHWLDSWTAKYKIFKSSGKKSALSSLVSPSDVLRYFCWVQKESKDKPPSESEGRKDTVVQETHPYRWKAVHRLGETNSMTRVREPQGLWLPPLISRPPLSGFTRLLCLPLPRVTASSFPFSLEARCLKEMPPHRYFLLERSYVQFYR</sequence>
<comment type="caution">
    <text evidence="3">The sequence shown here is derived from an EMBL/GenBank/DDBJ whole genome shotgun (WGS) entry which is preliminary data.</text>
</comment>
<dbReference type="InterPro" id="IPR001680">
    <property type="entry name" value="WD40_rpt"/>
</dbReference>
<protein>
    <recommendedName>
        <fullName evidence="5">WD repeat-containing protein 97</fullName>
    </recommendedName>
</protein>
<dbReference type="Gene3D" id="2.130.10.10">
    <property type="entry name" value="YVTN repeat-like/Quinoprotein amine dehydrogenase"/>
    <property type="match status" value="2"/>
</dbReference>
<dbReference type="InterPro" id="IPR036322">
    <property type="entry name" value="WD40_repeat_dom_sf"/>
</dbReference>
<dbReference type="EMBL" id="JAVHJS010000004">
    <property type="protein sequence ID" value="KAK2860052.1"/>
    <property type="molecule type" value="Genomic_DNA"/>
</dbReference>
<dbReference type="PANTHER" id="PTHR16022:SF0">
    <property type="entry name" value="CYTOPLASMIC DYNEIN 2 INTERMEDIATE CHAIN 1"/>
    <property type="match status" value="1"/>
</dbReference>
<evidence type="ECO:0000256" key="2">
    <source>
        <dbReference type="SAM" id="MobiDB-lite"/>
    </source>
</evidence>
<name>A0AA88NP01_TACVA</name>
<accession>A0AA88NP01</accession>